<sequence length="99" mass="11002">MNEQWISFLGLANRARKLISGEELVVREVRKQKAKLVLLASDASENTKKKVTDKCSYYNVSVKIVPDRYTLGQAIGKDARVVVAVMDEGFAKKLATMLG</sequence>
<dbReference type="GeneID" id="93644545"/>
<dbReference type="SUPFAM" id="SSF55315">
    <property type="entry name" value="L30e-like"/>
    <property type="match status" value="1"/>
</dbReference>
<dbReference type="NCBIfam" id="NF005825">
    <property type="entry name" value="PRK07714.1"/>
    <property type="match status" value="1"/>
</dbReference>
<dbReference type="AlphaFoldDB" id="A0A0B6AXA5"/>
<accession>A0A0B6AXA5</accession>
<dbReference type="InterPro" id="IPR029064">
    <property type="entry name" value="Ribosomal_eL30-like_sf"/>
</dbReference>
<feature type="domain" description="Ribosomal protein eL8/eL30/eS12/Gadd45" evidence="1">
    <location>
        <begin position="9"/>
        <end position="94"/>
    </location>
</feature>
<dbReference type="Gene3D" id="3.30.1330.30">
    <property type="match status" value="1"/>
</dbReference>
<dbReference type="InterPro" id="IPR004038">
    <property type="entry name" value="Ribosomal_eL8/eL30/eS12/Gad45"/>
</dbReference>
<dbReference type="EMBL" id="CP009920">
    <property type="protein sequence ID" value="AJI25348.1"/>
    <property type="molecule type" value="Genomic_DNA"/>
</dbReference>
<organism evidence="2 3">
    <name type="scientific">Priestia megaterium (strain ATCC 14581 / DSM 32 / CCUG 1817 / JCM 2506 / NBRC 15308 / NCIMB 9376 / NCTC 10342 / NRRL B-14308 / VKM B-512 / Ford 19)</name>
    <name type="common">Bacillus megaterium</name>
    <dbReference type="NCBI Taxonomy" id="1348623"/>
    <lineage>
        <taxon>Bacteria</taxon>
        <taxon>Bacillati</taxon>
        <taxon>Bacillota</taxon>
        <taxon>Bacilli</taxon>
        <taxon>Bacillales</taxon>
        <taxon>Bacillaceae</taxon>
        <taxon>Priestia</taxon>
    </lineage>
</organism>
<evidence type="ECO:0000313" key="2">
    <source>
        <dbReference type="EMBL" id="AJI25348.1"/>
    </source>
</evidence>
<evidence type="ECO:0000313" key="3">
    <source>
        <dbReference type="Proteomes" id="UP000031829"/>
    </source>
</evidence>
<name>A0A0B6AXA5_PRIM2</name>
<reference evidence="2 3" key="1">
    <citation type="journal article" date="2015" name="Genome Announc.">
        <title>Complete genome sequences for 35 biothreat assay-relevant bacillus species.</title>
        <authorList>
            <person name="Johnson S.L."/>
            <person name="Daligault H.E."/>
            <person name="Davenport K.W."/>
            <person name="Jaissle J."/>
            <person name="Frey K.G."/>
            <person name="Ladner J.T."/>
            <person name="Broomall S.M."/>
            <person name="Bishop-Lilly K.A."/>
            <person name="Bruce D.C."/>
            <person name="Gibbons H.S."/>
            <person name="Coyne S.R."/>
            <person name="Lo C.C."/>
            <person name="Meincke L."/>
            <person name="Munk A.C."/>
            <person name="Koroleva G.I."/>
            <person name="Rosenzweig C.N."/>
            <person name="Palacios G.F."/>
            <person name="Redden C.L."/>
            <person name="Minogue T.D."/>
            <person name="Chain P.S."/>
        </authorList>
    </citation>
    <scope>NUCLEOTIDE SEQUENCE [LARGE SCALE GENOMIC DNA]</scope>
    <source>
        <strain evidence="3">ATCC 14581 / DSM 32 / JCM 2506 / NBRC 15308 / NCIMB 9376 / NCTC 10342 / NRRL B-14308 / VKM B-512</strain>
    </source>
</reference>
<dbReference type="Pfam" id="PF01248">
    <property type="entry name" value="Ribosomal_L7Ae"/>
    <property type="match status" value="1"/>
</dbReference>
<protein>
    <submittedName>
        <fullName evidence="2">Ribosomal L7Ae/L30e/S12e/Gadd45 family protein</fullName>
    </submittedName>
</protein>
<dbReference type="RefSeq" id="WP_013058837.1">
    <property type="nucleotide sequence ID" value="NZ_BCVB01000001.1"/>
</dbReference>
<dbReference type="NCBIfam" id="NF005585">
    <property type="entry name" value="PRK07283.1"/>
    <property type="match status" value="1"/>
</dbReference>
<evidence type="ECO:0000259" key="1">
    <source>
        <dbReference type="Pfam" id="PF01248"/>
    </source>
</evidence>
<gene>
    <name evidence="2" type="ORF">BG04_1069</name>
</gene>
<proteinExistence type="predicted"/>
<dbReference type="HOGENOM" id="CLU_157804_4_0_9"/>
<dbReference type="KEGG" id="bmeg:BG04_1069"/>
<dbReference type="Proteomes" id="UP000031829">
    <property type="component" value="Chromosome"/>
</dbReference>